<dbReference type="Proteomes" id="UP000515211">
    <property type="component" value="Chromosome 3"/>
</dbReference>
<protein>
    <submittedName>
        <fullName evidence="3">Uncharacterized protein LOC127745414</fullName>
    </submittedName>
</protein>
<sequence length="218" mass="24481">MLRSLKPPSSMSLLRSLYAEHPHPHSSLRNVSHTHTHKARLAEGGESHRRRASPPPSRWAVVLHAVPSVLHTEGREIENRAAIGGEETDGKGLARRVHAVPPPALGSDAACHRRELPCHCHRSCLCRRCWRRERKNAVEKGNVSCEPWAEEKLHPRCRWRSSVRRRRGLLRVGRRRRRLTPLSPSELAAADDGKPKLSPAKGFRPPQVLLPEKGTASP</sequence>
<feature type="region of interest" description="Disordered" evidence="1">
    <location>
        <begin position="175"/>
        <end position="218"/>
    </location>
</feature>
<proteinExistence type="predicted"/>
<feature type="region of interest" description="Disordered" evidence="1">
    <location>
        <begin position="23"/>
        <end position="56"/>
    </location>
</feature>
<evidence type="ECO:0000313" key="2">
    <source>
        <dbReference type="Proteomes" id="UP000515211"/>
    </source>
</evidence>
<evidence type="ECO:0000256" key="1">
    <source>
        <dbReference type="SAM" id="MobiDB-lite"/>
    </source>
</evidence>
<keyword evidence="2" id="KW-1185">Reference proteome</keyword>
<dbReference type="RefSeq" id="XP_052114010.1">
    <property type="nucleotide sequence ID" value="XM_052258050.1"/>
</dbReference>
<gene>
    <name evidence="3" type="primary">LOC127745414</name>
</gene>
<evidence type="ECO:0000313" key="3">
    <source>
        <dbReference type="RefSeq" id="XP_052114010.1"/>
    </source>
</evidence>
<dbReference type="GeneID" id="127745414"/>
<reference evidence="2" key="1">
    <citation type="journal article" date="2016" name="Nat. Genet.">
        <title>The genome sequences of Arachis duranensis and Arachis ipaensis, the diploid ancestors of cultivated peanut.</title>
        <authorList>
            <person name="Bertioli D.J."/>
            <person name="Cannon S.B."/>
            <person name="Froenicke L."/>
            <person name="Huang G."/>
            <person name="Farmer A.D."/>
            <person name="Cannon E.K."/>
            <person name="Liu X."/>
            <person name="Gao D."/>
            <person name="Clevenger J."/>
            <person name="Dash S."/>
            <person name="Ren L."/>
            <person name="Moretzsohn M.C."/>
            <person name="Shirasawa K."/>
            <person name="Huang W."/>
            <person name="Vidigal B."/>
            <person name="Abernathy B."/>
            <person name="Chu Y."/>
            <person name="Niederhuth C.E."/>
            <person name="Umale P."/>
            <person name="Araujo A.C."/>
            <person name="Kozik A."/>
            <person name="Kim K.D."/>
            <person name="Burow M.D."/>
            <person name="Varshney R.K."/>
            <person name="Wang X."/>
            <person name="Zhang X."/>
            <person name="Barkley N."/>
            <person name="Guimaraes P.M."/>
            <person name="Isobe S."/>
            <person name="Guo B."/>
            <person name="Liao B."/>
            <person name="Stalker H.T."/>
            <person name="Schmitz R.J."/>
            <person name="Scheffler B.E."/>
            <person name="Leal-Bertioli S.C."/>
            <person name="Xun X."/>
            <person name="Jackson S.A."/>
            <person name="Michelmore R."/>
            <person name="Ozias-Akins P."/>
        </authorList>
    </citation>
    <scope>NUCLEOTIDE SEQUENCE [LARGE SCALE GENOMIC DNA]</scope>
    <source>
        <strain evidence="2">cv. V14167</strain>
    </source>
</reference>
<accession>A0A9C6THA9</accession>
<organism evidence="2 3">
    <name type="scientific">Arachis duranensis</name>
    <name type="common">Wild peanut</name>
    <dbReference type="NCBI Taxonomy" id="130453"/>
    <lineage>
        <taxon>Eukaryota</taxon>
        <taxon>Viridiplantae</taxon>
        <taxon>Streptophyta</taxon>
        <taxon>Embryophyta</taxon>
        <taxon>Tracheophyta</taxon>
        <taxon>Spermatophyta</taxon>
        <taxon>Magnoliopsida</taxon>
        <taxon>eudicotyledons</taxon>
        <taxon>Gunneridae</taxon>
        <taxon>Pentapetalae</taxon>
        <taxon>rosids</taxon>
        <taxon>fabids</taxon>
        <taxon>Fabales</taxon>
        <taxon>Fabaceae</taxon>
        <taxon>Papilionoideae</taxon>
        <taxon>50 kb inversion clade</taxon>
        <taxon>dalbergioids sensu lato</taxon>
        <taxon>Dalbergieae</taxon>
        <taxon>Pterocarpus clade</taxon>
        <taxon>Arachis</taxon>
    </lineage>
</organism>
<dbReference type="AlphaFoldDB" id="A0A9C6THA9"/>
<reference evidence="3" key="2">
    <citation type="submission" date="2025-08" db="UniProtKB">
        <authorList>
            <consortium name="RefSeq"/>
        </authorList>
    </citation>
    <scope>IDENTIFICATION</scope>
    <source>
        <tissue evidence="3">Whole plant</tissue>
    </source>
</reference>
<name>A0A9C6THA9_ARADU</name>
<dbReference type="KEGG" id="adu:127745414"/>